<reference evidence="1" key="1">
    <citation type="submission" date="2023-03" db="EMBL/GenBank/DDBJ databases">
        <title>Massive genome expansion in bonnet fungi (Mycena s.s.) driven by repeated elements and novel gene families across ecological guilds.</title>
        <authorList>
            <consortium name="Lawrence Berkeley National Laboratory"/>
            <person name="Harder C.B."/>
            <person name="Miyauchi S."/>
            <person name="Viragh M."/>
            <person name="Kuo A."/>
            <person name="Thoen E."/>
            <person name="Andreopoulos B."/>
            <person name="Lu D."/>
            <person name="Skrede I."/>
            <person name="Drula E."/>
            <person name="Henrissat B."/>
            <person name="Morin E."/>
            <person name="Kohler A."/>
            <person name="Barry K."/>
            <person name="LaButti K."/>
            <person name="Morin E."/>
            <person name="Salamov A."/>
            <person name="Lipzen A."/>
            <person name="Mereny Z."/>
            <person name="Hegedus B."/>
            <person name="Baldrian P."/>
            <person name="Stursova M."/>
            <person name="Weitz H."/>
            <person name="Taylor A."/>
            <person name="Grigoriev I.V."/>
            <person name="Nagy L.G."/>
            <person name="Martin F."/>
            <person name="Kauserud H."/>
        </authorList>
    </citation>
    <scope>NUCLEOTIDE SEQUENCE</scope>
    <source>
        <strain evidence="1">CBHHK182m</strain>
    </source>
</reference>
<dbReference type="Proteomes" id="UP001215598">
    <property type="component" value="Unassembled WGS sequence"/>
</dbReference>
<organism evidence="1 2">
    <name type="scientific">Mycena metata</name>
    <dbReference type="NCBI Taxonomy" id="1033252"/>
    <lineage>
        <taxon>Eukaryota</taxon>
        <taxon>Fungi</taxon>
        <taxon>Dikarya</taxon>
        <taxon>Basidiomycota</taxon>
        <taxon>Agaricomycotina</taxon>
        <taxon>Agaricomycetes</taxon>
        <taxon>Agaricomycetidae</taxon>
        <taxon>Agaricales</taxon>
        <taxon>Marasmiineae</taxon>
        <taxon>Mycenaceae</taxon>
        <taxon>Mycena</taxon>
    </lineage>
</organism>
<dbReference type="EMBL" id="JARKIB010000004">
    <property type="protein sequence ID" value="KAJ7781436.1"/>
    <property type="molecule type" value="Genomic_DNA"/>
</dbReference>
<protein>
    <recommendedName>
        <fullName evidence="3">F-box domain-containing protein</fullName>
    </recommendedName>
</protein>
<gene>
    <name evidence="1" type="ORF">B0H16DRAFT_1447878</name>
</gene>
<evidence type="ECO:0000313" key="1">
    <source>
        <dbReference type="EMBL" id="KAJ7781436.1"/>
    </source>
</evidence>
<proteinExistence type="predicted"/>
<dbReference type="InterPro" id="IPR032675">
    <property type="entry name" value="LRR_dom_sf"/>
</dbReference>
<evidence type="ECO:0000313" key="2">
    <source>
        <dbReference type="Proteomes" id="UP001215598"/>
    </source>
</evidence>
<evidence type="ECO:0008006" key="3">
    <source>
        <dbReference type="Google" id="ProtNLM"/>
    </source>
</evidence>
<dbReference type="SUPFAM" id="SSF52047">
    <property type="entry name" value="RNI-like"/>
    <property type="match status" value="1"/>
</dbReference>
<keyword evidence="2" id="KW-1185">Reference proteome</keyword>
<dbReference type="AlphaFoldDB" id="A0AAD7KA88"/>
<accession>A0AAD7KA88</accession>
<name>A0AAD7KA88_9AGAR</name>
<dbReference type="Gene3D" id="3.80.10.10">
    <property type="entry name" value="Ribonuclease Inhibitor"/>
    <property type="match status" value="1"/>
</dbReference>
<comment type="caution">
    <text evidence="1">The sequence shown here is derived from an EMBL/GenBank/DDBJ whole genome shotgun (WGS) entry which is preliminary data.</text>
</comment>
<sequence>MALPWFVKRYPDLNFPVSFPPELLSHIIRDVCYNHDPRHPAFRRACCRMTLVSRAWQAVANSTPSLWRYLLVEYSTSQLHLAAFLRNSGEAPLFLCFRANAPIAADPDMVRQSLLESAVYISHTIRRWVAIDVELKDASVFHSVLLYLASLPSPPLRVLRLACAVPRHADRRSSFAYGFHGPTLRQLALDGAPPWSSPSPPTVALTRLSLHQCSWPNYSDFFEFVSLTSALRHLSIGTVRFAGTLPATVVHLPSLDHVDLLFGSNVDSIPVVASLFSRLTYPALLEVAISFNGYGSVSEFLRTPLAFRASSARLSGICSIDEDFADVYHRLFGVVTLDLSHGQRAMVSALSAEKSHALPLPSLSTLLLYMPNWRSLLDVISSRNDGQLAPLHLRCNYPEHLAVTHHLPHIADHDLESHHRVLSLVSSFSWIHPM</sequence>